<keyword evidence="2 6" id="KW-0812">Transmembrane</keyword>
<evidence type="ECO:0000313" key="8">
    <source>
        <dbReference type="EMBL" id="KAE9983176.1"/>
    </source>
</evidence>
<evidence type="ECO:0008006" key="10">
    <source>
        <dbReference type="Google" id="ProtNLM"/>
    </source>
</evidence>
<evidence type="ECO:0000256" key="3">
    <source>
        <dbReference type="ARBA" id="ARBA00022989"/>
    </source>
</evidence>
<feature type="region of interest" description="Disordered" evidence="5">
    <location>
        <begin position="418"/>
        <end position="515"/>
    </location>
</feature>
<feature type="region of interest" description="Disordered" evidence="5">
    <location>
        <begin position="303"/>
        <end position="326"/>
    </location>
</feature>
<evidence type="ECO:0000256" key="7">
    <source>
        <dbReference type="SAM" id="SignalP"/>
    </source>
</evidence>
<reference evidence="8 9" key="1">
    <citation type="submission" date="2019-07" db="EMBL/GenBank/DDBJ databases">
        <title>Venturia inaequalis Genome Resource.</title>
        <authorList>
            <person name="Lichtner F.J."/>
        </authorList>
    </citation>
    <scope>NUCLEOTIDE SEQUENCE [LARGE SCALE GENOMIC DNA]</scope>
    <source>
        <strain evidence="8 9">DMI_063113</strain>
    </source>
</reference>
<evidence type="ECO:0000313" key="9">
    <source>
        <dbReference type="Proteomes" id="UP000490939"/>
    </source>
</evidence>
<dbReference type="GO" id="GO:0016020">
    <property type="term" value="C:membrane"/>
    <property type="evidence" value="ECO:0007669"/>
    <property type="project" value="UniProtKB-SubCell"/>
</dbReference>
<evidence type="ECO:0000256" key="5">
    <source>
        <dbReference type="SAM" id="MobiDB-lite"/>
    </source>
</evidence>
<dbReference type="GO" id="GO:0071944">
    <property type="term" value="C:cell periphery"/>
    <property type="evidence" value="ECO:0007669"/>
    <property type="project" value="UniProtKB-ARBA"/>
</dbReference>
<dbReference type="InterPro" id="IPR051694">
    <property type="entry name" value="Immunoregulatory_rcpt-like"/>
</dbReference>
<gene>
    <name evidence="8" type="ORF">EG327_005587</name>
</gene>
<keyword evidence="4 6" id="KW-0472">Membrane</keyword>
<dbReference type="PANTHER" id="PTHR15549:SF30">
    <property type="entry name" value="MID2 DOMAIN-CONTAINING PROTEIN"/>
    <property type="match status" value="1"/>
</dbReference>
<feature type="region of interest" description="Disordered" evidence="5">
    <location>
        <begin position="111"/>
        <end position="130"/>
    </location>
</feature>
<feature type="compositionally biased region" description="Polar residues" evidence="5">
    <location>
        <begin position="448"/>
        <end position="459"/>
    </location>
</feature>
<evidence type="ECO:0000256" key="4">
    <source>
        <dbReference type="ARBA" id="ARBA00023136"/>
    </source>
</evidence>
<dbReference type="Proteomes" id="UP000490939">
    <property type="component" value="Unassembled WGS sequence"/>
</dbReference>
<name>A0A8H3V6X4_VENIN</name>
<comment type="caution">
    <text evidence="8">The sequence shown here is derived from an EMBL/GenBank/DDBJ whole genome shotgun (WGS) entry which is preliminary data.</text>
</comment>
<dbReference type="AlphaFoldDB" id="A0A8H3V6X4"/>
<feature type="signal peptide" evidence="7">
    <location>
        <begin position="1"/>
        <end position="17"/>
    </location>
</feature>
<protein>
    <recommendedName>
        <fullName evidence="10">Transmembrane protein</fullName>
    </recommendedName>
</protein>
<keyword evidence="3 6" id="KW-1133">Transmembrane helix</keyword>
<keyword evidence="9" id="KW-1185">Reference proteome</keyword>
<feature type="region of interest" description="Disordered" evidence="5">
    <location>
        <begin position="375"/>
        <end position="400"/>
    </location>
</feature>
<sequence>MWEKRAFLAYFVALCTAQREAMADLRARQALPSVSGRNQLVDTPGPEFEVLAPREPQITPAASNSTLDVFTTVLYPSVPTAAPTANVVPIVVTYTGTLVPSEVPGGFQWTTTPTSEPGTSAPTSSQNIPNVVNTPTEIEILPAVVVIPSSMTMSTSISTSTPMSIPTSTMISHSFSIANPLNMITSTRSSTSSTTSSISSTPSSSYSSTTSSSSITSVSTTASNTLSAVPTGMGLSKTHDAQETHKLSSGSIAGVVIGAVGGAAIFIALALFLWSRNRRSKQPASPGIYPEEAYLYDPPMTPPRGPTQGVNGGDIGRALSPEGPGAERDSIMTMAAGGIGAAAAAGGGGGDGYEARPPQQWNGYSPVLSQDMTEWNSTTPIAGPSFTHAGPSTGDPFADPRYDFGSAAAAGAGASAAASSNSHWPLNPNADSGLGTPPGSPPRRPSSALNTPPRTASGQPSTRPSTARPSTSLSRGTPSTVAGPSISGVGSQRYYRRVNTPVSPPLDHTAEVVPSPHMRELRRAWGMDS</sequence>
<feature type="transmembrane region" description="Helical" evidence="6">
    <location>
        <begin position="252"/>
        <end position="274"/>
    </location>
</feature>
<evidence type="ECO:0000256" key="6">
    <source>
        <dbReference type="SAM" id="Phobius"/>
    </source>
</evidence>
<feature type="region of interest" description="Disordered" evidence="5">
    <location>
        <begin position="188"/>
        <end position="220"/>
    </location>
</feature>
<keyword evidence="7" id="KW-0732">Signal</keyword>
<evidence type="ECO:0000256" key="1">
    <source>
        <dbReference type="ARBA" id="ARBA00004167"/>
    </source>
</evidence>
<dbReference type="EMBL" id="WNWR01000322">
    <property type="protein sequence ID" value="KAE9983176.1"/>
    <property type="molecule type" value="Genomic_DNA"/>
</dbReference>
<proteinExistence type="predicted"/>
<comment type="subcellular location">
    <subcellularLocation>
        <location evidence="1">Membrane</location>
        <topology evidence="1">Single-pass membrane protein</topology>
    </subcellularLocation>
</comment>
<organism evidence="8 9">
    <name type="scientific">Venturia inaequalis</name>
    <name type="common">Apple scab fungus</name>
    <dbReference type="NCBI Taxonomy" id="5025"/>
    <lineage>
        <taxon>Eukaryota</taxon>
        <taxon>Fungi</taxon>
        <taxon>Dikarya</taxon>
        <taxon>Ascomycota</taxon>
        <taxon>Pezizomycotina</taxon>
        <taxon>Dothideomycetes</taxon>
        <taxon>Pleosporomycetidae</taxon>
        <taxon>Venturiales</taxon>
        <taxon>Venturiaceae</taxon>
        <taxon>Venturia</taxon>
    </lineage>
</organism>
<evidence type="ECO:0000256" key="2">
    <source>
        <dbReference type="ARBA" id="ARBA00022692"/>
    </source>
</evidence>
<dbReference type="PANTHER" id="PTHR15549">
    <property type="entry name" value="PAIRED IMMUNOGLOBULIN-LIKE TYPE 2 RECEPTOR"/>
    <property type="match status" value="1"/>
</dbReference>
<feature type="compositionally biased region" description="Low complexity" evidence="5">
    <location>
        <begin position="460"/>
        <end position="475"/>
    </location>
</feature>
<accession>A0A8H3V6X4</accession>
<feature type="chain" id="PRO_5034228733" description="Transmembrane protein" evidence="7">
    <location>
        <begin position="18"/>
        <end position="529"/>
    </location>
</feature>